<gene>
    <name evidence="2" type="ORF">BD293_0997</name>
</gene>
<dbReference type="AlphaFoldDB" id="A0A543KBF0"/>
<evidence type="ECO:0000313" key="2">
    <source>
        <dbReference type="EMBL" id="TQM92395.1"/>
    </source>
</evidence>
<dbReference type="Pfam" id="PF01548">
    <property type="entry name" value="DEDD_Tnp_IS110"/>
    <property type="match status" value="1"/>
</dbReference>
<protein>
    <submittedName>
        <fullName evidence="2">Transposase</fullName>
    </submittedName>
</protein>
<dbReference type="InterPro" id="IPR047650">
    <property type="entry name" value="Transpos_IS110"/>
</dbReference>
<dbReference type="EMBL" id="VFPT01000001">
    <property type="protein sequence ID" value="TQM92395.1"/>
    <property type="molecule type" value="Genomic_DNA"/>
</dbReference>
<accession>A0A543KBF0</accession>
<dbReference type="PANTHER" id="PTHR33055">
    <property type="entry name" value="TRANSPOSASE FOR INSERTION SEQUENCE ELEMENT IS1111A"/>
    <property type="match status" value="1"/>
</dbReference>
<organism evidence="2 3">
    <name type="scientific">Roseinatronobacter monicus</name>
    <dbReference type="NCBI Taxonomy" id="393481"/>
    <lineage>
        <taxon>Bacteria</taxon>
        <taxon>Pseudomonadati</taxon>
        <taxon>Pseudomonadota</taxon>
        <taxon>Alphaproteobacteria</taxon>
        <taxon>Rhodobacterales</taxon>
        <taxon>Paracoccaceae</taxon>
        <taxon>Roseinatronobacter</taxon>
    </lineage>
</organism>
<dbReference type="InterPro" id="IPR002525">
    <property type="entry name" value="Transp_IS110-like_N"/>
</dbReference>
<dbReference type="GO" id="GO:0004803">
    <property type="term" value="F:transposase activity"/>
    <property type="evidence" value="ECO:0007669"/>
    <property type="project" value="InterPro"/>
</dbReference>
<dbReference type="PANTHER" id="PTHR33055:SF13">
    <property type="entry name" value="TRANSPOSASE"/>
    <property type="match status" value="1"/>
</dbReference>
<name>A0A543KBF0_9RHOB</name>
<feature type="domain" description="Transposase IS110-like N-terminal" evidence="1">
    <location>
        <begin position="3"/>
        <end position="136"/>
    </location>
</feature>
<sequence>MFIGLDVHKATISAAVANGERGGEVRDWGKLPNRPDRVRKLAEQLAAKGQQLYFCYEAGPCGYGLYRQLVDLGHDCIVVAPSLIPVKSGDRVKTDRRDARMLAKLHRASELTAVWVPDVEHEAMRDLIRARATAVRIGIRDNEANIAQRIMQDFGQAVAQMAPGRDAPFVLEMRLSCPNFYPPDGTLRTVLHVQRWQTLRGQSVIPARHPILFSFFEARYLVAATLSDRPRLMTKMAKCHEWPVLAILPFEAAVLERCASTSVLREAYVRIVKG</sequence>
<evidence type="ECO:0000259" key="1">
    <source>
        <dbReference type="Pfam" id="PF01548"/>
    </source>
</evidence>
<dbReference type="GO" id="GO:0003677">
    <property type="term" value="F:DNA binding"/>
    <property type="evidence" value="ECO:0007669"/>
    <property type="project" value="InterPro"/>
</dbReference>
<dbReference type="Proteomes" id="UP000320582">
    <property type="component" value="Unassembled WGS sequence"/>
</dbReference>
<reference evidence="2 3" key="1">
    <citation type="submission" date="2019-06" db="EMBL/GenBank/DDBJ databases">
        <title>Genomic Encyclopedia of Archaeal and Bacterial Type Strains, Phase II (KMG-II): from individual species to whole genera.</title>
        <authorList>
            <person name="Goeker M."/>
        </authorList>
    </citation>
    <scope>NUCLEOTIDE SEQUENCE [LARGE SCALE GENOMIC DNA]</scope>
    <source>
        <strain evidence="2 3">DSM 18423</strain>
    </source>
</reference>
<proteinExistence type="predicted"/>
<comment type="caution">
    <text evidence="2">The sequence shown here is derived from an EMBL/GenBank/DDBJ whole genome shotgun (WGS) entry which is preliminary data.</text>
</comment>
<keyword evidence="3" id="KW-1185">Reference proteome</keyword>
<dbReference type="GO" id="GO:0006313">
    <property type="term" value="P:DNA transposition"/>
    <property type="evidence" value="ECO:0007669"/>
    <property type="project" value="InterPro"/>
</dbReference>
<evidence type="ECO:0000313" key="3">
    <source>
        <dbReference type="Proteomes" id="UP000320582"/>
    </source>
</evidence>